<sequence length="351" mass="38996">MIGGNGPNSYAMNSSNQRDGGLMACAVVKEVILKDSGLGRLSSGNPFRIADLGCSVGPNTFDAVDAVIEAVKLKLVNDDDAPPEFQVFLNDLPSNDFNTLLRSPRLMEGCGYFAAAVPGSCHGRLFPKSSLHLVHSFYALQWLSHVPKEVENETSRAWNKGKILSTRAPREVVEAYSAQFAADMERFLQARVEELVSGGLMSLLLPFQGEDDRPEDSFISQLLLLLESTLMVMVAQGKLDEHLVDSFNLPLHLPTRNEFETLVERNGCFAIDEIRMFVSSSKPVMTFDAGMLSNQVRAIVEGMMRKHFGGDEMIDEIVERHRVEIEEAAQMLKLKLAAKRNLFVIIKRKPH</sequence>
<gene>
    <name evidence="3" type="ORF">H6P81_009010</name>
</gene>
<organism evidence="3 4">
    <name type="scientific">Aristolochia fimbriata</name>
    <name type="common">White veined hardy Dutchman's pipe vine</name>
    <dbReference type="NCBI Taxonomy" id="158543"/>
    <lineage>
        <taxon>Eukaryota</taxon>
        <taxon>Viridiplantae</taxon>
        <taxon>Streptophyta</taxon>
        <taxon>Embryophyta</taxon>
        <taxon>Tracheophyta</taxon>
        <taxon>Spermatophyta</taxon>
        <taxon>Magnoliopsida</taxon>
        <taxon>Magnoliidae</taxon>
        <taxon>Piperales</taxon>
        <taxon>Aristolochiaceae</taxon>
        <taxon>Aristolochia</taxon>
    </lineage>
</organism>
<dbReference type="PANTHER" id="PTHR31009">
    <property type="entry name" value="S-ADENOSYL-L-METHIONINE:CARBOXYL METHYLTRANSFERASE FAMILY PROTEIN"/>
    <property type="match status" value="1"/>
</dbReference>
<name>A0AAV7EJL7_ARIFI</name>
<dbReference type="Proteomes" id="UP000825729">
    <property type="component" value="Unassembled WGS sequence"/>
</dbReference>
<dbReference type="AlphaFoldDB" id="A0AAV7EJL7"/>
<evidence type="ECO:0000313" key="3">
    <source>
        <dbReference type="EMBL" id="KAG9449045.1"/>
    </source>
</evidence>
<dbReference type="GO" id="GO:0008168">
    <property type="term" value="F:methyltransferase activity"/>
    <property type="evidence" value="ECO:0007669"/>
    <property type="project" value="InterPro"/>
</dbReference>
<dbReference type="EMBL" id="JAINDJ010000004">
    <property type="protein sequence ID" value="KAG9449045.1"/>
    <property type="molecule type" value="Genomic_DNA"/>
</dbReference>
<keyword evidence="4" id="KW-1185">Reference proteome</keyword>
<protein>
    <submittedName>
        <fullName evidence="3">Uncharacterized protein</fullName>
    </submittedName>
</protein>
<dbReference type="Pfam" id="PF03492">
    <property type="entry name" value="Methyltransf_7"/>
    <property type="match status" value="1"/>
</dbReference>
<proteinExistence type="predicted"/>
<evidence type="ECO:0000313" key="4">
    <source>
        <dbReference type="Proteomes" id="UP000825729"/>
    </source>
</evidence>
<reference evidence="3 4" key="1">
    <citation type="submission" date="2021-07" db="EMBL/GenBank/DDBJ databases">
        <title>The Aristolochia fimbriata genome: insights into angiosperm evolution, floral development and chemical biosynthesis.</title>
        <authorList>
            <person name="Jiao Y."/>
        </authorList>
    </citation>
    <scope>NUCLEOTIDE SEQUENCE [LARGE SCALE GENOMIC DNA]</scope>
    <source>
        <strain evidence="3">IBCAS-2021</strain>
        <tissue evidence="3">Leaf</tissue>
    </source>
</reference>
<accession>A0AAV7EJL7</accession>
<dbReference type="Gene3D" id="3.40.50.150">
    <property type="entry name" value="Vaccinia Virus protein VP39"/>
    <property type="match status" value="1"/>
</dbReference>
<keyword evidence="2" id="KW-0460">Magnesium</keyword>
<dbReference type="InterPro" id="IPR029063">
    <property type="entry name" value="SAM-dependent_MTases_sf"/>
</dbReference>
<dbReference type="Gene3D" id="1.10.1200.270">
    <property type="entry name" value="Methyltransferase, alpha-helical capping domain"/>
    <property type="match status" value="1"/>
</dbReference>
<evidence type="ECO:0000256" key="2">
    <source>
        <dbReference type="ARBA" id="ARBA00022842"/>
    </source>
</evidence>
<dbReference type="GO" id="GO:0046872">
    <property type="term" value="F:metal ion binding"/>
    <property type="evidence" value="ECO:0007669"/>
    <property type="project" value="UniProtKB-KW"/>
</dbReference>
<keyword evidence="1" id="KW-0479">Metal-binding</keyword>
<comment type="caution">
    <text evidence="3">The sequence shown here is derived from an EMBL/GenBank/DDBJ whole genome shotgun (WGS) entry which is preliminary data.</text>
</comment>
<evidence type="ECO:0000256" key="1">
    <source>
        <dbReference type="ARBA" id="ARBA00022723"/>
    </source>
</evidence>
<dbReference type="InterPro" id="IPR005299">
    <property type="entry name" value="MeTrfase_7"/>
</dbReference>
<dbReference type="InterPro" id="IPR042086">
    <property type="entry name" value="MeTrfase_capping"/>
</dbReference>
<dbReference type="SUPFAM" id="SSF53335">
    <property type="entry name" value="S-adenosyl-L-methionine-dependent methyltransferases"/>
    <property type="match status" value="1"/>
</dbReference>